<name>A0A2V3WBM2_9BACI</name>
<reference evidence="1 2" key="1">
    <citation type="submission" date="2018-05" db="EMBL/GenBank/DDBJ databases">
        <title>Genomic Encyclopedia of Type Strains, Phase IV (KMG-IV): sequencing the most valuable type-strain genomes for metagenomic binning, comparative biology and taxonomic classification.</title>
        <authorList>
            <person name="Goeker M."/>
        </authorList>
    </citation>
    <scope>NUCLEOTIDE SEQUENCE [LARGE SCALE GENOMIC DNA]</scope>
    <source>
        <strain evidence="1 2">DSM 22440</strain>
    </source>
</reference>
<evidence type="ECO:0000313" key="1">
    <source>
        <dbReference type="EMBL" id="PXW91472.1"/>
    </source>
</evidence>
<dbReference type="SMART" id="SM00028">
    <property type="entry name" value="TPR"/>
    <property type="match status" value="4"/>
</dbReference>
<evidence type="ECO:0000313" key="2">
    <source>
        <dbReference type="Proteomes" id="UP000247922"/>
    </source>
</evidence>
<dbReference type="Gene3D" id="1.25.40.10">
    <property type="entry name" value="Tetratricopeptide repeat domain"/>
    <property type="match status" value="2"/>
</dbReference>
<proteinExistence type="predicted"/>
<organism evidence="1 2">
    <name type="scientific">Streptohalobacillus salinus</name>
    <dbReference type="NCBI Taxonomy" id="621096"/>
    <lineage>
        <taxon>Bacteria</taxon>
        <taxon>Bacillati</taxon>
        <taxon>Bacillota</taxon>
        <taxon>Bacilli</taxon>
        <taxon>Bacillales</taxon>
        <taxon>Bacillaceae</taxon>
        <taxon>Streptohalobacillus</taxon>
    </lineage>
</organism>
<dbReference type="AlphaFoldDB" id="A0A2V3WBM2"/>
<dbReference type="OrthoDB" id="600613at2"/>
<protein>
    <submittedName>
        <fullName evidence="1">Uncharacterized protein</fullName>
    </submittedName>
</protein>
<accession>A0A2V3WBM2</accession>
<dbReference type="SUPFAM" id="SSF48452">
    <property type="entry name" value="TPR-like"/>
    <property type="match status" value="2"/>
</dbReference>
<comment type="caution">
    <text evidence="1">The sequence shown here is derived from an EMBL/GenBank/DDBJ whole genome shotgun (WGS) entry which is preliminary data.</text>
</comment>
<keyword evidence="2" id="KW-1185">Reference proteome</keyword>
<gene>
    <name evidence="1" type="ORF">DES38_10593</name>
</gene>
<dbReference type="InterPro" id="IPR019734">
    <property type="entry name" value="TPR_rpt"/>
</dbReference>
<dbReference type="EMBL" id="QJJR01000005">
    <property type="protein sequence ID" value="PXW91472.1"/>
    <property type="molecule type" value="Genomic_DNA"/>
</dbReference>
<dbReference type="Proteomes" id="UP000247922">
    <property type="component" value="Unassembled WGS sequence"/>
</dbReference>
<dbReference type="RefSeq" id="WP_110251247.1">
    <property type="nucleotide sequence ID" value="NZ_QJJR01000005.1"/>
</dbReference>
<dbReference type="InterPro" id="IPR011990">
    <property type="entry name" value="TPR-like_helical_dom_sf"/>
</dbReference>
<sequence length="345" mass="40562">MKTKSKGFKPNDKLNNVIPYIQEGDYFFTKGVEAFYKRKFDLALKFIKKAQDMDPKEALYPSQMSIVYTEIGAYHAANQILNEVIEQHGDDYVDSYYLIANNYAHLGLLNEAQKYANLYMEKAPEGEFFSEAEQLLTVLDMTLEEEEEFFDDEDDLIIYQETAFYHLQHQNYKEARQLLEEALVVYPDFESFQLQYRYCLYFSGEKERALQLEKDYFEKHPHAFLSMVNLIAFYHDQGAIEKAKDLTSQLKNVHPIHQEHLLKIACSHAIVGELDEAYERFKSLSKQKVSHHLVYYRIYARVLYRLGEIEAAKQLFTEGQQRHKGLSTEAEPWLNISESKKLDDE</sequence>